<feature type="domain" description="Tyrosine specific protein phosphatases" evidence="3">
    <location>
        <begin position="515"/>
        <end position="590"/>
    </location>
</feature>
<dbReference type="OrthoDB" id="10253954at2759"/>
<dbReference type="InterPro" id="IPR029021">
    <property type="entry name" value="Prot-tyrosine_phosphatase-like"/>
</dbReference>
<dbReference type="SMART" id="SM00194">
    <property type="entry name" value="PTPc"/>
    <property type="match status" value="1"/>
</dbReference>
<reference evidence="4 5" key="1">
    <citation type="journal article" date="2018" name="Cell">
        <title>The Chara Genome: Secondary Complexity and Implications for Plant Terrestrialization.</title>
        <authorList>
            <person name="Nishiyama T."/>
            <person name="Sakayama H."/>
            <person name="Vries J.D."/>
            <person name="Buschmann H."/>
            <person name="Saint-Marcoux D."/>
            <person name="Ullrich K.K."/>
            <person name="Haas F.B."/>
            <person name="Vanderstraeten L."/>
            <person name="Becker D."/>
            <person name="Lang D."/>
            <person name="Vosolsobe S."/>
            <person name="Rombauts S."/>
            <person name="Wilhelmsson P.K.I."/>
            <person name="Janitza P."/>
            <person name="Kern R."/>
            <person name="Heyl A."/>
            <person name="Rumpler F."/>
            <person name="Villalobos L.I.A.C."/>
            <person name="Clay J.M."/>
            <person name="Skokan R."/>
            <person name="Toyoda A."/>
            <person name="Suzuki Y."/>
            <person name="Kagoshima H."/>
            <person name="Schijlen E."/>
            <person name="Tajeshwar N."/>
            <person name="Catarino B."/>
            <person name="Hetherington A.J."/>
            <person name="Saltykova A."/>
            <person name="Bonnot C."/>
            <person name="Breuninger H."/>
            <person name="Symeonidi A."/>
            <person name="Radhakrishnan G.V."/>
            <person name="Van Nieuwerburgh F."/>
            <person name="Deforce D."/>
            <person name="Chang C."/>
            <person name="Karol K.G."/>
            <person name="Hedrich R."/>
            <person name="Ulvskov P."/>
            <person name="Glockner G."/>
            <person name="Delwiche C.F."/>
            <person name="Petrasek J."/>
            <person name="Van de Peer Y."/>
            <person name="Friml J."/>
            <person name="Beilby M."/>
            <person name="Dolan L."/>
            <person name="Kohara Y."/>
            <person name="Sugano S."/>
            <person name="Fujiyama A."/>
            <person name="Delaux P.-M."/>
            <person name="Quint M."/>
            <person name="TheiBen G."/>
            <person name="Hagemann M."/>
            <person name="Harholt J."/>
            <person name="Dunand C."/>
            <person name="Zachgo S."/>
            <person name="Langdale J."/>
            <person name="Maumus F."/>
            <person name="Straeten D.V.D."/>
            <person name="Gould S.B."/>
            <person name="Rensing S.A."/>
        </authorList>
    </citation>
    <scope>NUCLEOTIDE SEQUENCE [LARGE SCALE GENOMIC DNA]</scope>
    <source>
        <strain evidence="4 5">S276</strain>
    </source>
</reference>
<dbReference type="GO" id="GO:0004725">
    <property type="term" value="F:protein tyrosine phosphatase activity"/>
    <property type="evidence" value="ECO:0007669"/>
    <property type="project" value="InterPro"/>
</dbReference>
<feature type="region of interest" description="Disordered" evidence="1">
    <location>
        <begin position="347"/>
        <end position="492"/>
    </location>
</feature>
<organism evidence="4 5">
    <name type="scientific">Chara braunii</name>
    <name type="common">Braun's stonewort</name>
    <dbReference type="NCBI Taxonomy" id="69332"/>
    <lineage>
        <taxon>Eukaryota</taxon>
        <taxon>Viridiplantae</taxon>
        <taxon>Streptophyta</taxon>
        <taxon>Charophyceae</taxon>
        <taxon>Charales</taxon>
        <taxon>Characeae</taxon>
        <taxon>Chara</taxon>
    </lineage>
</organism>
<feature type="compositionally biased region" description="Gly residues" evidence="1">
    <location>
        <begin position="216"/>
        <end position="227"/>
    </location>
</feature>
<dbReference type="Pfam" id="PF00102">
    <property type="entry name" value="Y_phosphatase"/>
    <property type="match status" value="3"/>
</dbReference>
<evidence type="ECO:0000259" key="3">
    <source>
        <dbReference type="PROSITE" id="PS50056"/>
    </source>
</evidence>
<feature type="compositionally biased region" description="Pro residues" evidence="1">
    <location>
        <begin position="418"/>
        <end position="431"/>
    </location>
</feature>
<dbReference type="Gramene" id="GBG91766">
    <property type="protein sequence ID" value="GBG91766"/>
    <property type="gene ID" value="CBR_g53619"/>
</dbReference>
<comment type="caution">
    <text evidence="4">The sequence shown here is derived from an EMBL/GenBank/DDBJ whole genome shotgun (WGS) entry which is preliminary data.</text>
</comment>
<dbReference type="Gene3D" id="3.90.190.10">
    <property type="entry name" value="Protein tyrosine phosphatase superfamily"/>
    <property type="match status" value="2"/>
</dbReference>
<evidence type="ECO:0000259" key="2">
    <source>
        <dbReference type="PROSITE" id="PS50055"/>
    </source>
</evidence>
<feature type="region of interest" description="Disordered" evidence="1">
    <location>
        <begin position="214"/>
        <end position="255"/>
    </location>
</feature>
<dbReference type="PANTHER" id="PTHR19134:SF449">
    <property type="entry name" value="TYROSINE-PROTEIN PHOSPHATASE 1"/>
    <property type="match status" value="1"/>
</dbReference>
<dbReference type="InterPro" id="IPR050348">
    <property type="entry name" value="Protein-Tyr_Phosphatase"/>
</dbReference>
<feature type="compositionally biased region" description="Pro residues" evidence="1">
    <location>
        <begin position="351"/>
        <end position="368"/>
    </location>
</feature>
<accession>A0A388MB22</accession>
<feature type="domain" description="Tyrosine-protein phosphatase" evidence="2">
    <location>
        <begin position="134"/>
        <end position="599"/>
    </location>
</feature>
<dbReference type="PROSITE" id="PS50055">
    <property type="entry name" value="TYR_PHOSPHATASE_PTP"/>
    <property type="match status" value="1"/>
</dbReference>
<feature type="compositionally biased region" description="Basic and acidic residues" evidence="1">
    <location>
        <begin position="230"/>
        <end position="245"/>
    </location>
</feature>
<dbReference type="InterPro" id="IPR003595">
    <property type="entry name" value="Tyr_Pase_cat"/>
</dbReference>
<evidence type="ECO:0000256" key="1">
    <source>
        <dbReference type="SAM" id="MobiDB-lite"/>
    </source>
</evidence>
<keyword evidence="5" id="KW-1185">Reference proteome</keyword>
<sequence length="622" mass="67868">MKPCPKGYKKPANVPALNMDLLSGGSPSQRCGTLSPTLSTVESILEQLEGGNDEKPVMGVPICEGQVVEGKPGEQEQGMDVPMAGEEGQLLEGNKEKQLVVMEVQLSESQLLWCRRACQAMEEKWRSKDKNKDFFEEYKALKEETEYEEPHAAARKCLVGGLAVNVSKNRYSNIVPFDRTRVELVMDEDSKVVSDYINASYIRGDWSESTELLQSVGGGGGGGGGGEGGEEGRVKGGGDRGGFSDKRKRQGNGGVDVKRESYCSTISLPTYIATQAPLPWTILDFWTKVKQLGCRAVIMLMEDLECKPGEAYFPDEEGESCSFGRVVIKTMSKTFLHPAITRRDILIIPSPSSPPCPPPPPPRSPRGPPGDSSRSPSHSSALSHPSPSPPSGPLCTPPPPPPFLSRSKPCPFPSSRGQPPPSPSPPSPAEPSPSTSPHSRHQPAPSTSPHSRHQPSPPSLPPPPRPAGTALQDERRPQTPQQRHDQEQEEEQEPLLVEHYHLHDWPDQGVPSSTRSIRLLLRQIRTSAVSNGPFGVHCVAGSGRTGVFCAVDRALRKVLSGDLSAINMREEARWLRQQRPGMIQTMEQYFFCYKVLWDALAELSATAAGRDQTVRRPVPFAV</sequence>
<feature type="compositionally biased region" description="Basic and acidic residues" evidence="1">
    <location>
        <begin position="472"/>
        <end position="486"/>
    </location>
</feature>
<dbReference type="PROSITE" id="PS50056">
    <property type="entry name" value="TYR_PHOSPHATASE_2"/>
    <property type="match status" value="1"/>
</dbReference>
<protein>
    <recommendedName>
        <fullName evidence="6">Tyrosine-protein phosphatase domain-containing protein</fullName>
    </recommendedName>
</protein>
<dbReference type="SUPFAM" id="SSF52799">
    <property type="entry name" value="(Phosphotyrosine protein) phosphatases II"/>
    <property type="match status" value="1"/>
</dbReference>
<dbReference type="STRING" id="69332.A0A388MB22"/>
<dbReference type="InterPro" id="IPR000387">
    <property type="entry name" value="Tyr_Pase_dom"/>
</dbReference>
<feature type="compositionally biased region" description="Low complexity" evidence="1">
    <location>
        <begin position="369"/>
        <end position="385"/>
    </location>
</feature>
<dbReference type="InterPro" id="IPR000242">
    <property type="entry name" value="PTP_cat"/>
</dbReference>
<dbReference type="PRINTS" id="PR00700">
    <property type="entry name" value="PRTYPHPHTASE"/>
</dbReference>
<dbReference type="EMBL" id="BFEA01000947">
    <property type="protein sequence ID" value="GBG91766.1"/>
    <property type="molecule type" value="Genomic_DNA"/>
</dbReference>
<proteinExistence type="predicted"/>
<gene>
    <name evidence="4" type="ORF">CBR_g53619</name>
</gene>
<evidence type="ECO:0008006" key="6">
    <source>
        <dbReference type="Google" id="ProtNLM"/>
    </source>
</evidence>
<dbReference type="Proteomes" id="UP000265515">
    <property type="component" value="Unassembled WGS sequence"/>
</dbReference>
<feature type="compositionally biased region" description="Pro residues" evidence="1">
    <location>
        <begin position="386"/>
        <end position="403"/>
    </location>
</feature>
<evidence type="ECO:0000313" key="5">
    <source>
        <dbReference type="Proteomes" id="UP000265515"/>
    </source>
</evidence>
<name>A0A388MB22_CHABU</name>
<dbReference type="PANTHER" id="PTHR19134">
    <property type="entry name" value="RECEPTOR-TYPE TYROSINE-PROTEIN PHOSPHATASE"/>
    <property type="match status" value="1"/>
</dbReference>
<dbReference type="PROSITE" id="PS00383">
    <property type="entry name" value="TYR_PHOSPHATASE_1"/>
    <property type="match status" value="1"/>
</dbReference>
<dbReference type="AlphaFoldDB" id="A0A388MB22"/>
<dbReference type="InterPro" id="IPR016130">
    <property type="entry name" value="Tyr_Pase_AS"/>
</dbReference>
<evidence type="ECO:0000313" key="4">
    <source>
        <dbReference type="EMBL" id="GBG91766.1"/>
    </source>
</evidence>
<feature type="compositionally biased region" description="Low complexity" evidence="1">
    <location>
        <begin position="404"/>
        <end position="417"/>
    </location>
</feature>
<dbReference type="SMART" id="SM00404">
    <property type="entry name" value="PTPc_motif"/>
    <property type="match status" value="1"/>
</dbReference>
<feature type="compositionally biased region" description="Pro residues" evidence="1">
    <location>
        <begin position="455"/>
        <end position="466"/>
    </location>
</feature>